<sequence length="183" mass="20491">MNSNFSGQNSPLSRFLEDDTLTIMETVIPYCHPPLAKVLAVQMKLLEIRKIMDGFEDESRLQACGFEDSPVDVEAVLRSLRNSVSGEKAQQIDSILNFIRFSRMYQNWQETMQSHPELMQLLSQSFSSGNRNPGDNNSDEKGAGTGNPLSDPSLFMMLSSAMNRNSNTDMGEILSSLMKKQTN</sequence>
<name>A0A9D2ENR6_9FIRM</name>
<feature type="compositionally biased region" description="Polar residues" evidence="1">
    <location>
        <begin position="125"/>
        <end position="136"/>
    </location>
</feature>
<feature type="region of interest" description="Disordered" evidence="1">
    <location>
        <begin position="125"/>
        <end position="154"/>
    </location>
</feature>
<reference evidence="2" key="1">
    <citation type="journal article" date="2021" name="PeerJ">
        <title>Extensive microbial diversity within the chicken gut microbiome revealed by metagenomics and culture.</title>
        <authorList>
            <person name="Gilroy R."/>
            <person name="Ravi A."/>
            <person name="Getino M."/>
            <person name="Pursley I."/>
            <person name="Horton D.L."/>
            <person name="Alikhan N.F."/>
            <person name="Baker D."/>
            <person name="Gharbi K."/>
            <person name="Hall N."/>
            <person name="Watson M."/>
            <person name="Adriaenssens E.M."/>
            <person name="Foster-Nyarko E."/>
            <person name="Jarju S."/>
            <person name="Secka A."/>
            <person name="Antonio M."/>
            <person name="Oren A."/>
            <person name="Chaudhuri R.R."/>
            <person name="La Ragione R."/>
            <person name="Hildebrand F."/>
            <person name="Pallen M.J."/>
        </authorList>
    </citation>
    <scope>NUCLEOTIDE SEQUENCE</scope>
    <source>
        <strain evidence="2">CHK179-28034</strain>
    </source>
</reference>
<dbReference type="EMBL" id="DXBR01000113">
    <property type="protein sequence ID" value="HIZ40711.1"/>
    <property type="molecule type" value="Genomic_DNA"/>
</dbReference>
<evidence type="ECO:0000256" key="1">
    <source>
        <dbReference type="SAM" id="MobiDB-lite"/>
    </source>
</evidence>
<dbReference type="AlphaFoldDB" id="A0A9D2ENR6"/>
<dbReference type="Proteomes" id="UP000824049">
    <property type="component" value="Unassembled WGS sequence"/>
</dbReference>
<accession>A0A9D2ENR6</accession>
<gene>
    <name evidence="2" type="ORF">H9968_12480</name>
</gene>
<evidence type="ECO:0000313" key="3">
    <source>
        <dbReference type="Proteomes" id="UP000824049"/>
    </source>
</evidence>
<reference evidence="2" key="2">
    <citation type="submission" date="2021-04" db="EMBL/GenBank/DDBJ databases">
        <authorList>
            <person name="Gilroy R."/>
        </authorList>
    </citation>
    <scope>NUCLEOTIDE SEQUENCE</scope>
    <source>
        <strain evidence="2">CHK179-28034</strain>
    </source>
</reference>
<protein>
    <submittedName>
        <fullName evidence="2">Uncharacterized protein</fullName>
    </submittedName>
</protein>
<organism evidence="2 3">
    <name type="scientific">Candidatus Anaerobutyricum stercoris</name>
    <dbReference type="NCBI Taxonomy" id="2838457"/>
    <lineage>
        <taxon>Bacteria</taxon>
        <taxon>Bacillati</taxon>
        <taxon>Bacillota</taxon>
        <taxon>Clostridia</taxon>
        <taxon>Lachnospirales</taxon>
        <taxon>Lachnospiraceae</taxon>
        <taxon>Anaerobutyricum</taxon>
    </lineage>
</organism>
<comment type="caution">
    <text evidence="2">The sequence shown here is derived from an EMBL/GenBank/DDBJ whole genome shotgun (WGS) entry which is preliminary data.</text>
</comment>
<evidence type="ECO:0000313" key="2">
    <source>
        <dbReference type="EMBL" id="HIZ40711.1"/>
    </source>
</evidence>
<proteinExistence type="predicted"/>